<protein>
    <submittedName>
        <fullName evidence="1">Uncharacterized protein</fullName>
    </submittedName>
</protein>
<evidence type="ECO:0000313" key="1">
    <source>
        <dbReference type="EMBL" id="KAK6631111.1"/>
    </source>
</evidence>
<dbReference type="Proteomes" id="UP001372834">
    <property type="component" value="Unassembled WGS sequence"/>
</dbReference>
<reference evidence="1 2" key="1">
    <citation type="submission" date="2023-10" db="EMBL/GenBank/DDBJ databases">
        <title>Genomes of two closely related lineages of the louse Polyplax serrata with different host specificities.</title>
        <authorList>
            <person name="Martinu J."/>
            <person name="Tarabai H."/>
            <person name="Stefka J."/>
            <person name="Hypsa V."/>
        </authorList>
    </citation>
    <scope>NUCLEOTIDE SEQUENCE [LARGE SCALE GENOMIC DNA]</scope>
    <source>
        <strain evidence="1">HR10_N</strain>
    </source>
</reference>
<comment type="caution">
    <text evidence="1">The sequence shown here is derived from an EMBL/GenBank/DDBJ whole genome shotgun (WGS) entry which is preliminary data.</text>
</comment>
<dbReference type="AlphaFoldDB" id="A0AAN8S3L0"/>
<organism evidence="1 2">
    <name type="scientific">Polyplax serrata</name>
    <name type="common">Common mouse louse</name>
    <dbReference type="NCBI Taxonomy" id="468196"/>
    <lineage>
        <taxon>Eukaryota</taxon>
        <taxon>Metazoa</taxon>
        <taxon>Ecdysozoa</taxon>
        <taxon>Arthropoda</taxon>
        <taxon>Hexapoda</taxon>
        <taxon>Insecta</taxon>
        <taxon>Pterygota</taxon>
        <taxon>Neoptera</taxon>
        <taxon>Paraneoptera</taxon>
        <taxon>Psocodea</taxon>
        <taxon>Troctomorpha</taxon>
        <taxon>Phthiraptera</taxon>
        <taxon>Anoplura</taxon>
        <taxon>Polyplacidae</taxon>
        <taxon>Polyplax</taxon>
    </lineage>
</organism>
<evidence type="ECO:0000313" key="2">
    <source>
        <dbReference type="Proteomes" id="UP001372834"/>
    </source>
</evidence>
<feature type="non-terminal residue" evidence="1">
    <location>
        <position position="61"/>
    </location>
</feature>
<name>A0AAN8S3L0_POLSC</name>
<feature type="non-terminal residue" evidence="1">
    <location>
        <position position="1"/>
    </location>
</feature>
<dbReference type="EMBL" id="JAWJWE010000009">
    <property type="protein sequence ID" value="KAK6631111.1"/>
    <property type="molecule type" value="Genomic_DNA"/>
</dbReference>
<gene>
    <name evidence="1" type="ORF">RUM43_014207</name>
</gene>
<accession>A0AAN8S3L0</accession>
<sequence length="61" mass="6818">EETSDAQATRIVGLKSCRKAERFRIGLPPKPMGDEGGDAFEPDIPRLSVYYRKNTSYSLQA</sequence>
<proteinExistence type="predicted"/>